<dbReference type="RefSeq" id="WP_350938089.1">
    <property type="nucleotide sequence ID" value="NZ_CP157762.1"/>
</dbReference>
<evidence type="ECO:0000313" key="1">
    <source>
        <dbReference type="EMBL" id="XBP96398.1"/>
    </source>
</evidence>
<dbReference type="AlphaFoldDB" id="A0AAU8HNZ5"/>
<dbReference type="EMBL" id="CP159342">
    <property type="protein sequence ID" value="XCH77103.1"/>
    <property type="molecule type" value="Genomic_DNA"/>
</dbReference>
<protein>
    <submittedName>
        <fullName evidence="2">Uncharacterized protein</fullName>
    </submittedName>
</protein>
<reference evidence="2" key="2">
    <citation type="submission" date="2024-06" db="EMBL/GenBank/DDBJ databases">
        <title>Micromonospora mangrovi CCTCC AA 2012012 genome sequences.</title>
        <authorList>
            <person name="Gao J."/>
        </authorList>
    </citation>
    <scope>NUCLEOTIDE SEQUENCE</scope>
    <source>
        <strain evidence="2">CCTCC AA 2012012</strain>
    </source>
</reference>
<name>A0AAU8HNZ5_9ACTN</name>
<reference evidence="1" key="1">
    <citation type="submission" date="2024-01" db="EMBL/GenBank/DDBJ databases">
        <title>The genome sequence of Micromonospora mangrovi CCTCC AA 2012012.</title>
        <authorList>
            <person name="Gao J."/>
        </authorList>
    </citation>
    <scope>NUCLEOTIDE SEQUENCE</scope>
    <source>
        <strain evidence="1">CCTCC AA 2012012</strain>
    </source>
</reference>
<dbReference type="EMBL" id="CP157762">
    <property type="protein sequence ID" value="XBP96398.1"/>
    <property type="molecule type" value="Genomic_DNA"/>
</dbReference>
<accession>A0AAU8HNZ5</accession>
<organism evidence="2">
    <name type="scientific">Micromonospora sp. CCTCC AA 2012012</name>
    <dbReference type="NCBI Taxonomy" id="3111921"/>
    <lineage>
        <taxon>Bacteria</taxon>
        <taxon>Bacillati</taxon>
        <taxon>Actinomycetota</taxon>
        <taxon>Actinomycetes</taxon>
        <taxon>Micromonosporales</taxon>
        <taxon>Micromonosporaceae</taxon>
        <taxon>Micromonospora</taxon>
    </lineage>
</organism>
<sequence length="188" mass="21197">MDASVPPGAGPPGREGGRMSGLVVQRIRWRWTSRDAAAATLRGRLDRTFPLPPLPTDRVAVHEVLLDEATDYRPAEQVRDGESAVRDAGLWVAWQDGTAVVDRLPSRASFPVRRVGTRLFALGAGESARWRANFRFTGCQCAARWWYEEWTVSVAHAPPRPDLFRATRWTRDRDDRVHLYGGPRPGRR</sequence>
<evidence type="ECO:0000313" key="2">
    <source>
        <dbReference type="EMBL" id="XCH77103.1"/>
    </source>
</evidence>
<gene>
    <name evidence="2" type="ORF">ABUL08_13760</name>
    <name evidence="1" type="ORF">VK199_13700</name>
</gene>
<proteinExistence type="predicted"/>